<gene>
    <name evidence="13" type="ORF">GETHOR_01110</name>
</gene>
<evidence type="ECO:0000256" key="8">
    <source>
        <dbReference type="ARBA" id="ARBA00022989"/>
    </source>
</evidence>
<comment type="function">
    <text evidence="1 11">Part of the binding-protein-dependent transport system for molybdenum; probably responsible for the translocation of the substrate across the membrane.</text>
</comment>
<protein>
    <recommendedName>
        <fullName evidence="11">Molybdenum transport system permease</fullName>
    </recommendedName>
</protein>
<feature type="transmembrane region" description="Helical" evidence="10">
    <location>
        <begin position="20"/>
        <end position="39"/>
    </location>
</feature>
<evidence type="ECO:0000256" key="1">
    <source>
        <dbReference type="ARBA" id="ARBA00002949"/>
    </source>
</evidence>
<dbReference type="PROSITE" id="PS50928">
    <property type="entry name" value="ABC_TM1"/>
    <property type="match status" value="1"/>
</dbReference>
<evidence type="ECO:0000256" key="2">
    <source>
        <dbReference type="ARBA" id="ARBA00004651"/>
    </source>
</evidence>
<dbReference type="Proteomes" id="UP001242010">
    <property type="component" value="Chromosome"/>
</dbReference>
<evidence type="ECO:0000256" key="9">
    <source>
        <dbReference type="ARBA" id="ARBA00023136"/>
    </source>
</evidence>
<keyword evidence="9 10" id="KW-0472">Membrane</keyword>
<dbReference type="EMBL" id="AP027079">
    <property type="protein sequence ID" value="BDU68010.1"/>
    <property type="molecule type" value="Genomic_DNA"/>
</dbReference>
<evidence type="ECO:0000256" key="5">
    <source>
        <dbReference type="ARBA" id="ARBA00022475"/>
    </source>
</evidence>
<dbReference type="NCBIfam" id="TIGR02141">
    <property type="entry name" value="modB_ABC"/>
    <property type="match status" value="1"/>
</dbReference>
<dbReference type="InterPro" id="IPR035906">
    <property type="entry name" value="MetI-like_sf"/>
</dbReference>
<dbReference type="CDD" id="cd06261">
    <property type="entry name" value="TM_PBP2"/>
    <property type="match status" value="1"/>
</dbReference>
<comment type="subcellular location">
    <subcellularLocation>
        <location evidence="2 10">Cell membrane</location>
        <topology evidence="2 10">Multi-pass membrane protein</topology>
    </subcellularLocation>
</comment>
<keyword evidence="7 10" id="KW-0812">Transmembrane</keyword>
<feature type="transmembrane region" description="Helical" evidence="10">
    <location>
        <begin position="51"/>
        <end position="72"/>
    </location>
</feature>
<comment type="similarity">
    <text evidence="3 11">Belongs to the binding-protein-dependent transport system permease family. CysTW subfamily.</text>
</comment>
<evidence type="ECO:0000256" key="4">
    <source>
        <dbReference type="ARBA" id="ARBA00022448"/>
    </source>
</evidence>
<dbReference type="SUPFAM" id="SSF161098">
    <property type="entry name" value="MetI-like"/>
    <property type="match status" value="1"/>
</dbReference>
<evidence type="ECO:0000313" key="14">
    <source>
        <dbReference type="Proteomes" id="UP001242010"/>
    </source>
</evidence>
<evidence type="ECO:0000256" key="10">
    <source>
        <dbReference type="RuleBase" id="RU363032"/>
    </source>
</evidence>
<evidence type="ECO:0000313" key="13">
    <source>
        <dbReference type="EMBL" id="BDU68010.1"/>
    </source>
</evidence>
<keyword evidence="14" id="KW-1185">Reference proteome</keyword>
<reference evidence="14" key="1">
    <citation type="journal article" date="2023" name="Int. J. Syst. Evol. Microbiol.">
        <title>Mesoterricola silvestris gen. nov., sp. nov., Mesoterricola sediminis sp. nov., Geothrix oryzae sp. nov., Geothrix edaphica sp. nov., Geothrix rubra sp. nov., and Geothrix limicola sp. nov., six novel members of Acidobacteriota isolated from soils.</title>
        <authorList>
            <person name="Itoh H."/>
            <person name="Sugisawa Y."/>
            <person name="Mise K."/>
            <person name="Xu Z."/>
            <person name="Kuniyasu M."/>
            <person name="Ushijima N."/>
            <person name="Kawano K."/>
            <person name="Kobayashi E."/>
            <person name="Shiratori Y."/>
            <person name="Masuda Y."/>
            <person name="Senoo K."/>
        </authorList>
    </citation>
    <scope>NUCLEOTIDE SEQUENCE [LARGE SCALE GENOMIC DNA]</scope>
    <source>
        <strain evidence="14">Red222</strain>
    </source>
</reference>
<feature type="domain" description="ABC transmembrane type-1" evidence="12">
    <location>
        <begin position="13"/>
        <end position="217"/>
    </location>
</feature>
<evidence type="ECO:0000256" key="3">
    <source>
        <dbReference type="ARBA" id="ARBA00007069"/>
    </source>
</evidence>
<sequence>MDRALMDQAWIPLLLSLKVAGLATLLVLLAGTALGFLLARRPFPGREVLDALCTLPMVLPPTVLGYYLLVLLGRRGALGGFLDRTFGIQLIFTWQGAVIAASIVSFPLALKAARAAFEQVDPQYERAARTLGVSDLGVFFRVTLPLAWRGILAGTLLAFARALGEFGATLMVAGSIPGRTQTLSVAVYEAVQAGQDGLATTLVIVTSTTCLLVLLVAARLLRGHDARSAGREPWP</sequence>
<comment type="caution">
    <text evidence="11">Lacks conserved residue(s) required for the propagation of feature annotation.</text>
</comment>
<accession>A0ABM8DM69</accession>
<dbReference type="PANTHER" id="PTHR30183">
    <property type="entry name" value="MOLYBDENUM TRANSPORT SYSTEM PERMEASE PROTEIN MODB"/>
    <property type="match status" value="1"/>
</dbReference>
<dbReference type="InterPro" id="IPR011867">
    <property type="entry name" value="ModB_ABC"/>
</dbReference>
<dbReference type="Pfam" id="PF00528">
    <property type="entry name" value="BPD_transp_1"/>
    <property type="match status" value="1"/>
</dbReference>
<dbReference type="InterPro" id="IPR000515">
    <property type="entry name" value="MetI-like"/>
</dbReference>
<keyword evidence="6 11" id="KW-0500">Molybdenum</keyword>
<proteinExistence type="inferred from homology"/>
<evidence type="ECO:0000256" key="7">
    <source>
        <dbReference type="ARBA" id="ARBA00022692"/>
    </source>
</evidence>
<evidence type="ECO:0000259" key="12">
    <source>
        <dbReference type="PROSITE" id="PS50928"/>
    </source>
</evidence>
<keyword evidence="8 10" id="KW-1133">Transmembrane helix</keyword>
<evidence type="ECO:0000256" key="11">
    <source>
        <dbReference type="RuleBase" id="RU365097"/>
    </source>
</evidence>
<feature type="transmembrane region" description="Helical" evidence="10">
    <location>
        <begin position="197"/>
        <end position="221"/>
    </location>
</feature>
<dbReference type="PANTHER" id="PTHR30183:SF3">
    <property type="entry name" value="MOLYBDENUM TRANSPORT SYSTEM PERMEASE PROTEIN MODB"/>
    <property type="match status" value="1"/>
</dbReference>
<dbReference type="Gene3D" id="1.10.3720.10">
    <property type="entry name" value="MetI-like"/>
    <property type="match status" value="1"/>
</dbReference>
<dbReference type="InterPro" id="IPR049783">
    <property type="entry name" value="ABC_perm_TupB-like"/>
</dbReference>
<keyword evidence="4 10" id="KW-0813">Transport</keyword>
<evidence type="ECO:0000256" key="6">
    <source>
        <dbReference type="ARBA" id="ARBA00022505"/>
    </source>
</evidence>
<organism evidence="13 14">
    <name type="scientific">Geothrix oryzae</name>
    <dbReference type="NCBI Taxonomy" id="2927975"/>
    <lineage>
        <taxon>Bacteria</taxon>
        <taxon>Pseudomonadati</taxon>
        <taxon>Acidobacteriota</taxon>
        <taxon>Holophagae</taxon>
        <taxon>Holophagales</taxon>
        <taxon>Holophagaceae</taxon>
        <taxon>Geothrix</taxon>
    </lineage>
</organism>
<name>A0ABM8DM69_9BACT</name>
<dbReference type="NCBIfam" id="NF038017">
    <property type="entry name" value="ABC_perm1"/>
    <property type="match status" value="1"/>
</dbReference>
<feature type="transmembrane region" description="Helical" evidence="10">
    <location>
        <begin position="92"/>
        <end position="110"/>
    </location>
</feature>
<keyword evidence="5 11" id="KW-1003">Cell membrane</keyword>